<dbReference type="Gene3D" id="3.40.1580.10">
    <property type="entry name" value="SMI1/KNR4-like"/>
    <property type="match status" value="1"/>
</dbReference>
<organism evidence="1 2">
    <name type="scientific">Lysinibacillus fusiformis</name>
    <dbReference type="NCBI Taxonomy" id="28031"/>
    <lineage>
        <taxon>Bacteria</taxon>
        <taxon>Bacillati</taxon>
        <taxon>Bacillota</taxon>
        <taxon>Bacilli</taxon>
        <taxon>Bacillales</taxon>
        <taxon>Bacillaceae</taxon>
        <taxon>Lysinibacillus</taxon>
    </lineage>
</organism>
<accession>A0A2I0UVD3</accession>
<evidence type="ECO:0000313" key="2">
    <source>
        <dbReference type="Proteomes" id="UP000234956"/>
    </source>
</evidence>
<evidence type="ECO:0000313" key="1">
    <source>
        <dbReference type="EMBL" id="PKU50034.1"/>
    </source>
</evidence>
<dbReference type="AlphaFoldDB" id="A0A2I0UVD3"/>
<name>A0A2I0UVD3_9BACI</name>
<reference evidence="1 2" key="1">
    <citation type="submission" date="2017-10" db="EMBL/GenBank/DDBJ databases">
        <title>Draft genome of Lysinibacillus fusiformis strain Juneja, a laboratory-derived pathogen of Drosophila melanogaster.</title>
        <authorList>
            <person name="Smith B.R."/>
            <person name="Unckless R.L."/>
        </authorList>
    </citation>
    <scope>NUCLEOTIDE SEQUENCE [LARGE SCALE GENOMIC DNA]</scope>
    <source>
        <strain evidence="1 2">Juneja</strain>
    </source>
</reference>
<comment type="caution">
    <text evidence="1">The sequence shown here is derived from an EMBL/GenBank/DDBJ whole genome shotgun (WGS) entry which is preliminary data.</text>
</comment>
<dbReference type="Proteomes" id="UP000234956">
    <property type="component" value="Unassembled WGS sequence"/>
</dbReference>
<gene>
    <name evidence="1" type="ORF">CRI88_20855</name>
</gene>
<protein>
    <recommendedName>
        <fullName evidence="3">SMI1/KNR4 family protein</fullName>
    </recommendedName>
</protein>
<proteinExistence type="predicted"/>
<dbReference type="RefSeq" id="WP_058844150.1">
    <property type="nucleotide sequence ID" value="NZ_PDFK01000010.1"/>
</dbReference>
<sequence length="224" mass="25975">MILNFKSLPLIVRTERNIDANEINISFQTNIPSRMIEFWKYFEEVTFENGINIYGFDIAVERNRLYEVSVYAPDYILIGDDGGGQGVFLKKNSDQLNVFYQDLGALSSSFYSLDIELFSWLENNPVIDEEDFPSDELDLIDEVKVYVVRIPNDANKFIMEIRKCFNLKLSIIDIREKLNSLPFLVIQDITLMKYGKVIESLNQKYNCLEVLNSKNVILISPVKN</sequence>
<evidence type="ECO:0008006" key="3">
    <source>
        <dbReference type="Google" id="ProtNLM"/>
    </source>
</evidence>
<dbReference type="InterPro" id="IPR037883">
    <property type="entry name" value="Knr4/Smi1-like_sf"/>
</dbReference>
<dbReference type="EMBL" id="PDFK01000010">
    <property type="protein sequence ID" value="PKU50034.1"/>
    <property type="molecule type" value="Genomic_DNA"/>
</dbReference>